<feature type="compositionally biased region" description="Basic residues" evidence="1">
    <location>
        <begin position="760"/>
        <end position="784"/>
    </location>
</feature>
<dbReference type="InterPro" id="IPR012674">
    <property type="entry name" value="Calycin"/>
</dbReference>
<proteinExistence type="predicted"/>
<feature type="compositionally biased region" description="Basic and acidic residues" evidence="1">
    <location>
        <begin position="595"/>
        <end position="611"/>
    </location>
</feature>
<feature type="compositionally biased region" description="Basic and acidic residues" evidence="1">
    <location>
        <begin position="823"/>
        <end position="853"/>
    </location>
</feature>
<feature type="non-terminal residue" evidence="2">
    <location>
        <position position="1"/>
    </location>
</feature>
<sequence length="931" mass="106388">FRDEYDMTFSLPNSSGSSGLRGHCMKAAELKSWTLLIKFILVSHAKKQIWGLTAAGIYNVVSFTAYGYRLGQSPAQWIVSLPTTAFGDVALQVVDTDYDNWALMWACKRSMFGHMEAAIIVSRTTSIDNRVLDNLSKIIKKAGGDTDDLSTIQHGKCISTKGGRKFTIEFDPSLDKADVNFQAFGNGGGGGGGGGDSGTGLSPCIVEDTEYVYYYDDCPDDAVDPIFTTYDEWVNGDSGTGVDSSKFEGRPCIYLDYNSDYVVGDPCPDEYLDYAFLPEEFYQDEDFAGQACYNFVNGEVQYYEECPTNAEAPIPVDFYGDTATTDYYYDYSYYDYYTGSGDYYTGDYDYYGNSVKGSDARFDGRGCIAEVDGYYYAYPDDCPDDTDFAMLPEDFYSSYDLSGGPCFNIVNGKAEYYDECPSNAAAPIPVEFYDSASRALKGDKRLPVGKKGGRKQRKGKKLMELKGKRMLNLIENSEKLQRLLERGNVDWRKLKSDITMSELKKMVNNDNMWARIRKAFRQRSKRRSFGKVKKAQGVELWQKIFTNKEIQKLLNEAGAVLRGPAADLRFGDLKGMIKNDAIWRQIRAILLGASKEKKQKGEKEGKKGKESKSRKKKGSRKKKRKKKGKKKDRSKQRKNQKLKNGNQEEKGNRKSILDILKDNKDVLNLLKSENIAVDNLPENVKLKDLKSMIKSPGTFKKIKDVVKQKQKRHRNDTKKVKPKRLKKKRKTTKEGNKNTKKKTEQGNNTNGKNNSMKDGNRKRMTRKRKGKPTRMRKKNRKKKKSPDNKTEDDKNMNEKRRERENKNHKTDDTSNKPKRKVRKDKDIHEEDVMDKDKTKKNNDGNTKKQEKKNIKVYNNDNKDKKSDKNDNKDKKSNTNENKDKKGDNDDNKKDKKSDKNDNVKDKKSDKNENKDKKGDNDDNKKDKKKDR</sequence>
<dbReference type="Proteomes" id="UP001381693">
    <property type="component" value="Unassembled WGS sequence"/>
</dbReference>
<dbReference type="SUPFAM" id="SSF50814">
    <property type="entry name" value="Lipocalins"/>
    <property type="match status" value="1"/>
</dbReference>
<organism evidence="2 3">
    <name type="scientific">Halocaridina rubra</name>
    <name type="common">Hawaiian red shrimp</name>
    <dbReference type="NCBI Taxonomy" id="373956"/>
    <lineage>
        <taxon>Eukaryota</taxon>
        <taxon>Metazoa</taxon>
        <taxon>Ecdysozoa</taxon>
        <taxon>Arthropoda</taxon>
        <taxon>Crustacea</taxon>
        <taxon>Multicrustacea</taxon>
        <taxon>Malacostraca</taxon>
        <taxon>Eumalacostraca</taxon>
        <taxon>Eucarida</taxon>
        <taxon>Decapoda</taxon>
        <taxon>Pleocyemata</taxon>
        <taxon>Caridea</taxon>
        <taxon>Atyoidea</taxon>
        <taxon>Atyidae</taxon>
        <taxon>Halocaridina</taxon>
    </lineage>
</organism>
<gene>
    <name evidence="2" type="ORF">SK128_013895</name>
</gene>
<feature type="compositionally biased region" description="Basic residues" evidence="1">
    <location>
        <begin position="708"/>
        <end position="731"/>
    </location>
</feature>
<feature type="compositionally biased region" description="Basic and acidic residues" evidence="1">
    <location>
        <begin position="785"/>
        <end position="815"/>
    </location>
</feature>
<dbReference type="AlphaFoldDB" id="A0AAN8XFD1"/>
<name>A0AAN8XFD1_HALRR</name>
<protein>
    <submittedName>
        <fullName evidence="2">Uncharacterized protein</fullName>
    </submittedName>
</protein>
<dbReference type="Gene3D" id="2.40.128.20">
    <property type="match status" value="1"/>
</dbReference>
<dbReference type="EMBL" id="JAXCGZ010007548">
    <property type="protein sequence ID" value="KAK7079348.1"/>
    <property type="molecule type" value="Genomic_DNA"/>
</dbReference>
<keyword evidence="3" id="KW-1185">Reference proteome</keyword>
<evidence type="ECO:0000256" key="1">
    <source>
        <dbReference type="SAM" id="MobiDB-lite"/>
    </source>
</evidence>
<comment type="caution">
    <text evidence="2">The sequence shown here is derived from an EMBL/GenBank/DDBJ whole genome shotgun (WGS) entry which is preliminary data.</text>
</comment>
<feature type="region of interest" description="Disordered" evidence="1">
    <location>
        <begin position="595"/>
        <end position="654"/>
    </location>
</feature>
<feature type="compositionally biased region" description="Low complexity" evidence="1">
    <location>
        <begin position="745"/>
        <end position="754"/>
    </location>
</feature>
<evidence type="ECO:0000313" key="2">
    <source>
        <dbReference type="EMBL" id="KAK7079348.1"/>
    </source>
</evidence>
<feature type="compositionally biased region" description="Basic and acidic residues" evidence="1">
    <location>
        <begin position="732"/>
        <end position="744"/>
    </location>
</feature>
<reference evidence="2 3" key="1">
    <citation type="submission" date="2023-11" db="EMBL/GenBank/DDBJ databases">
        <title>Halocaridina rubra genome assembly.</title>
        <authorList>
            <person name="Smith C."/>
        </authorList>
    </citation>
    <scope>NUCLEOTIDE SEQUENCE [LARGE SCALE GENOMIC DNA]</scope>
    <source>
        <strain evidence="2">EP-1</strain>
        <tissue evidence="2">Whole</tissue>
    </source>
</reference>
<feature type="region of interest" description="Disordered" evidence="1">
    <location>
        <begin position="689"/>
        <end position="931"/>
    </location>
</feature>
<evidence type="ECO:0000313" key="3">
    <source>
        <dbReference type="Proteomes" id="UP001381693"/>
    </source>
</evidence>
<feature type="compositionally biased region" description="Basic and acidic residues" evidence="1">
    <location>
        <begin position="860"/>
        <end position="925"/>
    </location>
</feature>
<accession>A0AAN8XFD1</accession>
<feature type="compositionally biased region" description="Basic residues" evidence="1">
    <location>
        <begin position="612"/>
        <end position="641"/>
    </location>
</feature>